<gene>
    <name evidence="10" type="primary">Aste57867_8962</name>
    <name evidence="9" type="ORF">As57867_008927</name>
    <name evidence="10" type="ORF">ASTE57867_8962</name>
</gene>
<feature type="transmembrane region" description="Helical" evidence="8">
    <location>
        <begin position="98"/>
        <end position="121"/>
    </location>
</feature>
<dbReference type="GO" id="GO:0005886">
    <property type="term" value="C:plasma membrane"/>
    <property type="evidence" value="ECO:0007669"/>
    <property type="project" value="UniProtKB-SubCell"/>
</dbReference>
<feature type="transmembrane region" description="Helical" evidence="8">
    <location>
        <begin position="241"/>
        <end position="261"/>
    </location>
</feature>
<accession>A0A485KLQ3</accession>
<dbReference type="InterPro" id="IPR004626">
    <property type="entry name" value="RarD"/>
</dbReference>
<dbReference type="Proteomes" id="UP000332933">
    <property type="component" value="Unassembled WGS sequence"/>
</dbReference>
<keyword evidence="7 8" id="KW-0472">Membrane</keyword>
<evidence type="ECO:0000256" key="7">
    <source>
        <dbReference type="ARBA" id="ARBA00023136"/>
    </source>
</evidence>
<comment type="similarity">
    <text evidence="2">Belongs to the EamA transporter family.</text>
</comment>
<evidence type="ECO:0000256" key="1">
    <source>
        <dbReference type="ARBA" id="ARBA00004651"/>
    </source>
</evidence>
<evidence type="ECO:0000256" key="3">
    <source>
        <dbReference type="ARBA" id="ARBA00022448"/>
    </source>
</evidence>
<dbReference type="OrthoDB" id="64403at2759"/>
<dbReference type="AlphaFoldDB" id="A0A485KLQ3"/>
<feature type="transmembrane region" description="Helical" evidence="8">
    <location>
        <begin position="39"/>
        <end position="57"/>
    </location>
</feature>
<dbReference type="EMBL" id="VJMH01005119">
    <property type="protein sequence ID" value="KAF0700523.1"/>
    <property type="molecule type" value="Genomic_DNA"/>
</dbReference>
<evidence type="ECO:0000313" key="10">
    <source>
        <dbReference type="EMBL" id="VFT85846.1"/>
    </source>
</evidence>
<comment type="subcellular location">
    <subcellularLocation>
        <location evidence="1">Cell membrane</location>
        <topology evidence="1">Multi-pass membrane protein</topology>
    </subcellularLocation>
</comment>
<evidence type="ECO:0000256" key="4">
    <source>
        <dbReference type="ARBA" id="ARBA00022475"/>
    </source>
</evidence>
<evidence type="ECO:0000256" key="2">
    <source>
        <dbReference type="ARBA" id="ARBA00007362"/>
    </source>
</evidence>
<evidence type="ECO:0000256" key="8">
    <source>
        <dbReference type="SAM" id="Phobius"/>
    </source>
</evidence>
<evidence type="ECO:0000256" key="5">
    <source>
        <dbReference type="ARBA" id="ARBA00022692"/>
    </source>
</evidence>
<keyword evidence="5 8" id="KW-0812">Transmembrane</keyword>
<dbReference type="PANTHER" id="PTHR22911:SF137">
    <property type="entry name" value="SOLUTE CARRIER FAMILY 35 MEMBER G2-RELATED"/>
    <property type="match status" value="1"/>
</dbReference>
<proteinExistence type="inferred from homology"/>
<evidence type="ECO:0000256" key="6">
    <source>
        <dbReference type="ARBA" id="ARBA00022989"/>
    </source>
</evidence>
<dbReference type="PANTHER" id="PTHR22911">
    <property type="entry name" value="ACYL-MALONYL CONDENSING ENZYME-RELATED"/>
    <property type="match status" value="1"/>
</dbReference>
<reference evidence="10 11" key="1">
    <citation type="submission" date="2019-03" db="EMBL/GenBank/DDBJ databases">
        <authorList>
            <person name="Gaulin E."/>
            <person name="Dumas B."/>
        </authorList>
    </citation>
    <scope>NUCLEOTIDE SEQUENCE [LARGE SCALE GENOMIC DNA]</scope>
    <source>
        <strain evidence="10">CBS 568.67</strain>
    </source>
</reference>
<keyword evidence="11" id="KW-1185">Reference proteome</keyword>
<dbReference type="EMBL" id="CAADRA010005140">
    <property type="protein sequence ID" value="VFT85846.1"/>
    <property type="molecule type" value="Genomic_DNA"/>
</dbReference>
<dbReference type="SUPFAM" id="SSF103481">
    <property type="entry name" value="Multidrug resistance efflux transporter EmrE"/>
    <property type="match status" value="2"/>
</dbReference>
<evidence type="ECO:0000313" key="11">
    <source>
        <dbReference type="Proteomes" id="UP000332933"/>
    </source>
</evidence>
<evidence type="ECO:0000313" key="9">
    <source>
        <dbReference type="EMBL" id="KAF0700523.1"/>
    </source>
</evidence>
<dbReference type="InterPro" id="IPR037185">
    <property type="entry name" value="EmrE-like"/>
</dbReference>
<dbReference type="NCBIfam" id="TIGR00688">
    <property type="entry name" value="rarD"/>
    <property type="match status" value="1"/>
</dbReference>
<keyword evidence="6 8" id="KW-1133">Transmembrane helix</keyword>
<feature type="transmembrane region" description="Helical" evidence="8">
    <location>
        <begin position="69"/>
        <end position="92"/>
    </location>
</feature>
<feature type="transmembrane region" description="Helical" evidence="8">
    <location>
        <begin position="7"/>
        <end position="27"/>
    </location>
</feature>
<feature type="transmembrane region" description="Helical" evidence="8">
    <location>
        <begin position="128"/>
        <end position="144"/>
    </location>
</feature>
<feature type="transmembrane region" description="Helical" evidence="8">
    <location>
        <begin position="267"/>
        <end position="285"/>
    </location>
</feature>
<name>A0A485KLQ3_9STRA</name>
<keyword evidence="3" id="KW-0813">Transport</keyword>
<sequence>MPFIMSSMGTLFGLTAFSIYGFVPVYYNQLTAVPVIQIGLHRFAWTFVSSVSMILVLRQHKAFVAQAWTFSNVILYGTSAACLGSSTLLTVWAIHAGYILEVSLGAFLNPITFCLLGMVFLNERLRRWQLVSVALTLMGVGIFTVAYGRFPWVAVLLSLCDGVYGLVKKRAPLTPLHGLAMESGILFPFCIAGLIVLEAQKRGAFAHIDVTTDVLLAGTGVLTIVPLLLFIVAIQTAHLSGIGIISNVSPTIQFLLGVFVYHESCSMTKLIGFVFLWISMIIFIADSFTASKQFVEKANDDDERSTIDVLFELESPTTPVMEEVRSPTGTLLHKNDYQFAFLLL</sequence>
<feature type="transmembrane region" description="Helical" evidence="8">
    <location>
        <begin position="179"/>
        <end position="199"/>
    </location>
</feature>
<protein>
    <submittedName>
        <fullName evidence="10">Aste57867_8962 protein</fullName>
    </submittedName>
</protein>
<organism evidence="10 11">
    <name type="scientific">Aphanomyces stellatus</name>
    <dbReference type="NCBI Taxonomy" id="120398"/>
    <lineage>
        <taxon>Eukaryota</taxon>
        <taxon>Sar</taxon>
        <taxon>Stramenopiles</taxon>
        <taxon>Oomycota</taxon>
        <taxon>Saprolegniomycetes</taxon>
        <taxon>Saprolegniales</taxon>
        <taxon>Verrucalvaceae</taxon>
        <taxon>Aphanomyces</taxon>
    </lineage>
</organism>
<keyword evidence="4" id="KW-1003">Cell membrane</keyword>
<reference evidence="9" key="2">
    <citation type="submission" date="2019-06" db="EMBL/GenBank/DDBJ databases">
        <title>Genomics analysis of Aphanomyces spp. identifies a new class of oomycete effector associated with host adaptation.</title>
        <authorList>
            <person name="Gaulin E."/>
        </authorList>
    </citation>
    <scope>NUCLEOTIDE SEQUENCE</scope>
    <source>
        <strain evidence="9">CBS 578.67</strain>
    </source>
</reference>
<feature type="transmembrane region" description="Helical" evidence="8">
    <location>
        <begin position="214"/>
        <end position="234"/>
    </location>
</feature>